<gene>
    <name evidence="1" type="ORF">P4S50_07955</name>
</gene>
<evidence type="ECO:0008006" key="3">
    <source>
        <dbReference type="Google" id="ProtNLM"/>
    </source>
</evidence>
<evidence type="ECO:0000313" key="2">
    <source>
        <dbReference type="Proteomes" id="UP001222800"/>
    </source>
</evidence>
<dbReference type="InterPro" id="IPR036388">
    <property type="entry name" value="WH-like_DNA-bd_sf"/>
</dbReference>
<sequence>MITDEVFKKTEGMLYGYFKNKRDINMMRHKILVFENKKNILEHIIKNTDISSLQCLNGDIKGINYEGERVQTSIGRESYFEKALLKEIEKVENEYIYTNKKIIKLKLKVAEKEPKVSEVEYITKKLSEEAKLYIDLRYGEQSSFNEIARELHISKSTAERRRGEIVEDIAKLYNYYGTKMGRSWDVTA</sequence>
<organism evidence="1 2">
    <name type="scientific">Tepidibacter hydrothermalis</name>
    <dbReference type="NCBI Taxonomy" id="3036126"/>
    <lineage>
        <taxon>Bacteria</taxon>
        <taxon>Bacillati</taxon>
        <taxon>Bacillota</taxon>
        <taxon>Clostridia</taxon>
        <taxon>Peptostreptococcales</taxon>
        <taxon>Peptostreptococcaceae</taxon>
        <taxon>Tepidibacter</taxon>
    </lineage>
</organism>
<dbReference type="InterPro" id="IPR013324">
    <property type="entry name" value="RNA_pol_sigma_r3/r4-like"/>
</dbReference>
<dbReference type="EMBL" id="CP120733">
    <property type="protein sequence ID" value="WFD12000.1"/>
    <property type="molecule type" value="Genomic_DNA"/>
</dbReference>
<protein>
    <recommendedName>
        <fullName evidence="3">RNA polymerase sigma factor, sigma-70 family</fullName>
    </recommendedName>
</protein>
<keyword evidence="2" id="KW-1185">Reference proteome</keyword>
<dbReference type="RefSeq" id="WP_277734247.1">
    <property type="nucleotide sequence ID" value="NZ_CP120733.1"/>
</dbReference>
<accession>A0ABY8EKZ8</accession>
<dbReference type="Proteomes" id="UP001222800">
    <property type="component" value="Chromosome"/>
</dbReference>
<dbReference type="SUPFAM" id="SSF88659">
    <property type="entry name" value="Sigma3 and sigma4 domains of RNA polymerase sigma factors"/>
    <property type="match status" value="1"/>
</dbReference>
<reference evidence="1 2" key="1">
    <citation type="submission" date="2023-03" db="EMBL/GenBank/DDBJ databases">
        <title>Complete genome sequence of Tepidibacter sp. SWIR-1, isolated from a deep-sea hydrothermal vent.</title>
        <authorList>
            <person name="Li X."/>
        </authorList>
    </citation>
    <scope>NUCLEOTIDE SEQUENCE [LARGE SCALE GENOMIC DNA]</scope>
    <source>
        <strain evidence="1 2">SWIR-1</strain>
    </source>
</reference>
<name>A0ABY8EKZ8_9FIRM</name>
<evidence type="ECO:0000313" key="1">
    <source>
        <dbReference type="EMBL" id="WFD12000.1"/>
    </source>
</evidence>
<dbReference type="Gene3D" id="1.10.10.10">
    <property type="entry name" value="Winged helix-like DNA-binding domain superfamily/Winged helix DNA-binding domain"/>
    <property type="match status" value="1"/>
</dbReference>
<proteinExistence type="predicted"/>